<organism evidence="3 4">
    <name type="scientific">Sphenostylis stenocarpa</name>
    <dbReference type="NCBI Taxonomy" id="92480"/>
    <lineage>
        <taxon>Eukaryota</taxon>
        <taxon>Viridiplantae</taxon>
        <taxon>Streptophyta</taxon>
        <taxon>Embryophyta</taxon>
        <taxon>Tracheophyta</taxon>
        <taxon>Spermatophyta</taxon>
        <taxon>Magnoliopsida</taxon>
        <taxon>eudicotyledons</taxon>
        <taxon>Gunneridae</taxon>
        <taxon>Pentapetalae</taxon>
        <taxon>rosids</taxon>
        <taxon>fabids</taxon>
        <taxon>Fabales</taxon>
        <taxon>Fabaceae</taxon>
        <taxon>Papilionoideae</taxon>
        <taxon>50 kb inversion clade</taxon>
        <taxon>NPAAA clade</taxon>
        <taxon>indigoferoid/millettioid clade</taxon>
        <taxon>Phaseoleae</taxon>
        <taxon>Sphenostylis</taxon>
    </lineage>
</organism>
<dbReference type="Pfam" id="PF02458">
    <property type="entry name" value="Transferase"/>
    <property type="match status" value="1"/>
</dbReference>
<dbReference type="Gramene" id="rna-AYBTSS11_LOCUS16671">
    <property type="protein sequence ID" value="CAJ1956460.1"/>
    <property type="gene ID" value="gene-AYBTSS11_LOCUS16671"/>
</dbReference>
<evidence type="ECO:0000256" key="1">
    <source>
        <dbReference type="ARBA" id="ARBA00022679"/>
    </source>
</evidence>
<evidence type="ECO:0000313" key="4">
    <source>
        <dbReference type="Proteomes" id="UP001189624"/>
    </source>
</evidence>
<dbReference type="EMBL" id="OY731402">
    <property type="protein sequence ID" value="CAJ1956460.1"/>
    <property type="molecule type" value="Genomic_DNA"/>
</dbReference>
<dbReference type="Proteomes" id="UP001189624">
    <property type="component" value="Chromosome 5"/>
</dbReference>
<reference evidence="3" key="1">
    <citation type="submission" date="2023-10" db="EMBL/GenBank/DDBJ databases">
        <authorList>
            <person name="Domelevo Entfellner J.-B."/>
        </authorList>
    </citation>
    <scope>NUCLEOTIDE SEQUENCE</scope>
</reference>
<proteinExistence type="predicted"/>
<protein>
    <submittedName>
        <fullName evidence="3">Uncharacterized protein</fullName>
    </submittedName>
</protein>
<accession>A0AA86SMD7</accession>
<keyword evidence="2" id="KW-0012">Acyltransferase</keyword>
<evidence type="ECO:0000313" key="3">
    <source>
        <dbReference type="EMBL" id="CAJ1956460.1"/>
    </source>
</evidence>
<dbReference type="PANTHER" id="PTHR31625">
    <property type="match status" value="1"/>
</dbReference>
<keyword evidence="1" id="KW-0808">Transferase</keyword>
<sequence length="474" mass="54583">MTEIRSHKLLEKSLVAPASLPNSTTRTTSSLPLSFLDLPLAGPVYVKRQFFHHFPHSTHHFCETTLPTLKYSLSLILQHFFPLAGNLFCPPPPHKPFIRNTDDDTVTLTIYESKADFNHLSSNHPKSLKELDYLFPKLTFTTMHDDTFIFPLAALQATVFQNHGLCIALTYCHVMDGKSCSHFMKSWSSLCQSGGVDLTLLEKSPPCFDREVLKDPRGLEAIFLRDYFEERSTWKDKLIDENPTHVCDDEEHFKATIVFRKDDIEGLKRWVLAQWKKNYDLNPPQYLSKFVVICGLVWASLVKTRCKDHDDEEDDKEEYFRFAADCRDRLGYPIPETYFGNCLTLCYAMLKRNELKGEDGFVNAVKAIEKTVSDMKNEPFKDAEHWRAFFMKMFVLGNTLLVTGSPNFKVYETDFGFGRPTKVEMVHSSRCMSIAESREEEGGLEVGLVCKSTEFQYLFSVIEQELETTKLQVY</sequence>
<name>A0AA86SMD7_9FABA</name>
<dbReference type="InterPro" id="IPR051504">
    <property type="entry name" value="Plant_metabolite_acyltrans"/>
</dbReference>
<dbReference type="Gene3D" id="3.30.559.10">
    <property type="entry name" value="Chloramphenicol acetyltransferase-like domain"/>
    <property type="match status" value="2"/>
</dbReference>
<keyword evidence="4" id="KW-1185">Reference proteome</keyword>
<gene>
    <name evidence="3" type="ORF">AYBTSS11_LOCUS16671</name>
</gene>
<dbReference type="GO" id="GO:0016747">
    <property type="term" value="F:acyltransferase activity, transferring groups other than amino-acyl groups"/>
    <property type="evidence" value="ECO:0007669"/>
    <property type="project" value="UniProtKB-ARBA"/>
</dbReference>
<dbReference type="AlphaFoldDB" id="A0AA86SMD7"/>
<evidence type="ECO:0000256" key="2">
    <source>
        <dbReference type="ARBA" id="ARBA00023315"/>
    </source>
</evidence>
<dbReference type="InterPro" id="IPR023213">
    <property type="entry name" value="CAT-like_dom_sf"/>
</dbReference>